<dbReference type="VEuPathDB" id="FungiDB:PHYBLDRAFT_71309"/>
<feature type="region of interest" description="Disordered" evidence="2">
    <location>
        <begin position="243"/>
        <end position="278"/>
    </location>
</feature>
<dbReference type="AlphaFoldDB" id="A0A167RD79"/>
<dbReference type="InParanoid" id="A0A167RD79"/>
<accession>A0A167RD79</accession>
<dbReference type="SUPFAM" id="SSF57667">
    <property type="entry name" value="beta-beta-alpha zinc fingers"/>
    <property type="match status" value="1"/>
</dbReference>
<reference evidence="5" key="1">
    <citation type="submission" date="2015-06" db="EMBL/GenBank/DDBJ databases">
        <title>Expansion of signal transduction pathways in fungi by whole-genome duplication.</title>
        <authorList>
            <consortium name="DOE Joint Genome Institute"/>
            <person name="Corrochano L.M."/>
            <person name="Kuo A."/>
            <person name="Marcet-Houben M."/>
            <person name="Polaino S."/>
            <person name="Salamov A."/>
            <person name="Villalobos J.M."/>
            <person name="Alvarez M.I."/>
            <person name="Avalos J."/>
            <person name="Benito E.P."/>
            <person name="Benoit I."/>
            <person name="Burger G."/>
            <person name="Camino L.P."/>
            <person name="Canovas D."/>
            <person name="Cerda-Olmedo E."/>
            <person name="Cheng J.-F."/>
            <person name="Dominguez A."/>
            <person name="Elias M."/>
            <person name="Eslava A.P."/>
            <person name="Glaser F."/>
            <person name="Grimwood J."/>
            <person name="Gutierrez G."/>
            <person name="Heitman J."/>
            <person name="Henrissat B."/>
            <person name="Iturriaga E.A."/>
            <person name="Lang B.F."/>
            <person name="Lavin J.L."/>
            <person name="Lee S."/>
            <person name="Li W."/>
            <person name="Lindquist E."/>
            <person name="Lopez-Garcia S."/>
            <person name="Luque E.M."/>
            <person name="Marcos A.T."/>
            <person name="Martin J."/>
            <person name="McCluskey K."/>
            <person name="Medina H.R."/>
            <person name="Miralles-Duran A."/>
            <person name="Miyazaki A."/>
            <person name="Munoz-Torres E."/>
            <person name="Oguiza J.A."/>
            <person name="Ohm R."/>
            <person name="Olmedo M."/>
            <person name="Orejas M."/>
            <person name="Ortiz-Castellanos L."/>
            <person name="Pisabarro A.G."/>
            <person name="Rodriguez-Romero J."/>
            <person name="Ruiz-Herrera J."/>
            <person name="Ruiz-Vazquez R."/>
            <person name="Sanz C."/>
            <person name="Schackwitz W."/>
            <person name="Schmutz J."/>
            <person name="Shahriari M."/>
            <person name="Shelest E."/>
            <person name="Silva-Franco F."/>
            <person name="Soanes D."/>
            <person name="Syed K."/>
            <person name="Tagua V.G."/>
            <person name="Talbot N.J."/>
            <person name="Thon M."/>
            <person name="De vries R.P."/>
            <person name="Wiebenga A."/>
            <person name="Yadav J.S."/>
            <person name="Braun E.L."/>
            <person name="Baker S."/>
            <person name="Garre V."/>
            <person name="Horwitz B."/>
            <person name="Torres-Martinez S."/>
            <person name="Idnurm A."/>
            <person name="Herrera-Estrella A."/>
            <person name="Gabaldon T."/>
            <person name="Grigoriev I.V."/>
        </authorList>
    </citation>
    <scope>NUCLEOTIDE SEQUENCE [LARGE SCALE GENOMIC DNA]</scope>
    <source>
        <strain evidence="5">NRRL 1555(-)</strain>
    </source>
</reference>
<organism evidence="4 5">
    <name type="scientific">Phycomyces blakesleeanus (strain ATCC 8743b / DSM 1359 / FGSC 10004 / NBRC 33097 / NRRL 1555)</name>
    <dbReference type="NCBI Taxonomy" id="763407"/>
    <lineage>
        <taxon>Eukaryota</taxon>
        <taxon>Fungi</taxon>
        <taxon>Fungi incertae sedis</taxon>
        <taxon>Mucoromycota</taxon>
        <taxon>Mucoromycotina</taxon>
        <taxon>Mucoromycetes</taxon>
        <taxon>Mucorales</taxon>
        <taxon>Phycomycetaceae</taxon>
        <taxon>Phycomyces</taxon>
    </lineage>
</organism>
<evidence type="ECO:0000256" key="2">
    <source>
        <dbReference type="SAM" id="MobiDB-lite"/>
    </source>
</evidence>
<dbReference type="InterPro" id="IPR013087">
    <property type="entry name" value="Znf_C2H2_type"/>
</dbReference>
<feature type="compositionally biased region" description="Low complexity" evidence="2">
    <location>
        <begin position="134"/>
        <end position="158"/>
    </location>
</feature>
<dbReference type="EMBL" id="KV440971">
    <property type="protein sequence ID" value="OAD81388.1"/>
    <property type="molecule type" value="Genomic_DNA"/>
</dbReference>
<keyword evidence="5" id="KW-1185">Reference proteome</keyword>
<feature type="domain" description="C2H2-type" evidence="3">
    <location>
        <begin position="331"/>
        <end position="359"/>
    </location>
</feature>
<evidence type="ECO:0000256" key="1">
    <source>
        <dbReference type="PROSITE-ProRule" id="PRU00042"/>
    </source>
</evidence>
<name>A0A167RD79_PHYB8</name>
<feature type="compositionally biased region" description="Low complexity" evidence="2">
    <location>
        <begin position="248"/>
        <end position="275"/>
    </location>
</feature>
<evidence type="ECO:0000259" key="3">
    <source>
        <dbReference type="PROSITE" id="PS50157"/>
    </source>
</evidence>
<feature type="domain" description="C2H2-type" evidence="3">
    <location>
        <begin position="302"/>
        <end position="329"/>
    </location>
</feature>
<dbReference type="InterPro" id="IPR036236">
    <property type="entry name" value="Znf_C2H2_sf"/>
</dbReference>
<dbReference type="PROSITE" id="PS50157">
    <property type="entry name" value="ZINC_FINGER_C2H2_2"/>
    <property type="match status" value="2"/>
</dbReference>
<sequence>MSSTEVPCQCTKDTLKYDSMILNAWYQVHLENLCNNNNDNISSITHINMQPSLPAIGVAGDPFLSTHFSASIQSLFPCRNLEPSNIGVTEDHLLRSSFSTCMCGLSPFITTRPSVLAPSQIPSTVSSHTFNNSYNQQQQQQQQQYQPQQQQNQYQIQQSKKNIISADQETLVASSQSHTPHMVPYQKRHVKPTKRMSLPNFPLASGISNIEHHSWKFINFNPSTFHKWDHKKDVKNQVIPSQLPQQKHQSYQPWQPHQPHQPYQPWQPRQPHQPQADSQSCFGNEYIVGLQEREVNDQRIRYRCEECSFGSYYNRNVKRHKVVHMPYRENKKCPECNKSLANPYNLQRHISTVHIATKKQASS</sequence>
<keyword evidence="1" id="KW-0479">Metal-binding</keyword>
<dbReference type="PROSITE" id="PS00028">
    <property type="entry name" value="ZINC_FINGER_C2H2_1"/>
    <property type="match status" value="1"/>
</dbReference>
<protein>
    <submittedName>
        <fullName evidence="4">C2H2-type zinc finger transcription factor</fullName>
    </submittedName>
</protein>
<gene>
    <name evidence="4" type="ORF">PHYBLDRAFT_71309</name>
</gene>
<dbReference type="GeneID" id="29003350"/>
<dbReference type="SMART" id="SM00355">
    <property type="entry name" value="ZnF_C2H2"/>
    <property type="match status" value="2"/>
</dbReference>
<keyword evidence="1" id="KW-0863">Zinc-finger</keyword>
<dbReference type="RefSeq" id="XP_018299428.1">
    <property type="nucleotide sequence ID" value="XM_018442444.1"/>
</dbReference>
<feature type="region of interest" description="Disordered" evidence="2">
    <location>
        <begin position="120"/>
        <end position="159"/>
    </location>
</feature>
<evidence type="ECO:0000313" key="5">
    <source>
        <dbReference type="Proteomes" id="UP000077315"/>
    </source>
</evidence>
<proteinExistence type="predicted"/>
<dbReference type="Proteomes" id="UP000077315">
    <property type="component" value="Unassembled WGS sequence"/>
</dbReference>
<dbReference type="Pfam" id="PF00096">
    <property type="entry name" value="zf-C2H2"/>
    <property type="match status" value="1"/>
</dbReference>
<dbReference type="GO" id="GO:0008270">
    <property type="term" value="F:zinc ion binding"/>
    <property type="evidence" value="ECO:0007669"/>
    <property type="project" value="UniProtKB-KW"/>
</dbReference>
<feature type="compositionally biased region" description="Polar residues" evidence="2">
    <location>
        <begin position="120"/>
        <end position="133"/>
    </location>
</feature>
<dbReference type="Gene3D" id="3.30.160.60">
    <property type="entry name" value="Classic Zinc Finger"/>
    <property type="match status" value="1"/>
</dbReference>
<keyword evidence="1" id="KW-0862">Zinc</keyword>
<evidence type="ECO:0000313" key="4">
    <source>
        <dbReference type="EMBL" id="OAD81388.1"/>
    </source>
</evidence>
<dbReference type="OrthoDB" id="3561125at2759"/>